<organism evidence="2 3">
    <name type="scientific">Corynebacterium humireducens NBRC 106098 = DSM 45392</name>
    <dbReference type="NCBI Taxonomy" id="1223515"/>
    <lineage>
        <taxon>Bacteria</taxon>
        <taxon>Bacillati</taxon>
        <taxon>Actinomycetota</taxon>
        <taxon>Actinomycetes</taxon>
        <taxon>Mycobacteriales</taxon>
        <taxon>Corynebacteriaceae</taxon>
        <taxon>Corynebacterium</taxon>
    </lineage>
</organism>
<keyword evidence="1" id="KW-1133">Transmembrane helix</keyword>
<feature type="transmembrane region" description="Helical" evidence="1">
    <location>
        <begin position="36"/>
        <end position="58"/>
    </location>
</feature>
<protein>
    <recommendedName>
        <fullName evidence="4">2TM domain-containing protein</fullName>
    </recommendedName>
</protein>
<evidence type="ECO:0008006" key="4">
    <source>
        <dbReference type="Google" id="ProtNLM"/>
    </source>
</evidence>
<name>A0A0B5D0X1_9CORY</name>
<reference evidence="2 3" key="1">
    <citation type="submission" date="2013-04" db="EMBL/GenBank/DDBJ databases">
        <title>Complete genome sequence of Corynebacterium humireducens DSM 45392(T), isolated from a wastewater-fed microbial fuel cell.</title>
        <authorList>
            <person name="Ruckert C."/>
            <person name="Albersmeier A."/>
            <person name="Kalinowski J."/>
        </authorList>
    </citation>
    <scope>NUCLEOTIDE SEQUENCE [LARGE SCALE GENOMIC DNA]</scope>
    <source>
        <strain evidence="3">MFC-5</strain>
    </source>
</reference>
<keyword evidence="1" id="KW-0812">Transmembrane</keyword>
<dbReference type="HOGENOM" id="CLU_2715551_0_0_11"/>
<dbReference type="AlphaFoldDB" id="A0A0B5D0X1"/>
<proteinExistence type="predicted"/>
<evidence type="ECO:0000313" key="3">
    <source>
        <dbReference type="Proteomes" id="UP000031524"/>
    </source>
</evidence>
<feature type="transmembrane region" description="Helical" evidence="1">
    <location>
        <begin position="12"/>
        <end position="30"/>
    </location>
</feature>
<dbReference type="STRING" id="1223515.B842_02240"/>
<dbReference type="RefSeq" id="WP_052437686.1">
    <property type="nucleotide sequence ID" value="NZ_BCSU01000004.1"/>
</dbReference>
<dbReference type="OrthoDB" id="4412251at2"/>
<keyword evidence="3" id="KW-1185">Reference proteome</keyword>
<keyword evidence="1" id="KW-0472">Membrane</keyword>
<gene>
    <name evidence="2" type="ORF">B842_02240</name>
</gene>
<sequence length="76" mass="8844">MAREPKTYEFNLGRVLVAAAIFTAILAWQADLSWNWWAPAFFIISAVFALMHAFYNWANLKLNEMGHRAREVEDQL</sequence>
<dbReference type="KEGG" id="chm:B842_02240"/>
<evidence type="ECO:0000256" key="1">
    <source>
        <dbReference type="SAM" id="Phobius"/>
    </source>
</evidence>
<dbReference type="Proteomes" id="UP000031524">
    <property type="component" value="Chromosome"/>
</dbReference>
<accession>A0A0B5D0X1</accession>
<evidence type="ECO:0000313" key="2">
    <source>
        <dbReference type="EMBL" id="AJE32301.1"/>
    </source>
</evidence>
<dbReference type="EMBL" id="CP005286">
    <property type="protein sequence ID" value="AJE32301.1"/>
    <property type="molecule type" value="Genomic_DNA"/>
</dbReference>